<comment type="caution">
    <text evidence="1">The sequence shown here is derived from an EMBL/GenBank/DDBJ whole genome shotgun (WGS) entry which is preliminary data.</text>
</comment>
<reference evidence="1 2" key="2">
    <citation type="journal article" date="2022" name="Mol. Ecol. Resour.">
        <title>The genomes of chicory, endive, great burdock and yacon provide insights into Asteraceae paleo-polyploidization history and plant inulin production.</title>
        <authorList>
            <person name="Fan W."/>
            <person name="Wang S."/>
            <person name="Wang H."/>
            <person name="Wang A."/>
            <person name="Jiang F."/>
            <person name="Liu H."/>
            <person name="Zhao H."/>
            <person name="Xu D."/>
            <person name="Zhang Y."/>
        </authorList>
    </citation>
    <scope>NUCLEOTIDE SEQUENCE [LARGE SCALE GENOMIC DNA]</scope>
    <source>
        <strain evidence="2">cv. Niubang</strain>
    </source>
</reference>
<sequence>MFSCVFVMLSLSSCVLLSLWKVRLVLEEPEPGVTVVKLTQTDVSEEDRYGNSTVVENTERGWTSIGLQYE</sequence>
<protein>
    <submittedName>
        <fullName evidence="1">Uncharacterized protein</fullName>
    </submittedName>
</protein>
<dbReference type="Proteomes" id="UP001055879">
    <property type="component" value="Linkage Group LG12"/>
</dbReference>
<organism evidence="1 2">
    <name type="scientific">Arctium lappa</name>
    <name type="common">Greater burdock</name>
    <name type="synonym">Lappa major</name>
    <dbReference type="NCBI Taxonomy" id="4217"/>
    <lineage>
        <taxon>Eukaryota</taxon>
        <taxon>Viridiplantae</taxon>
        <taxon>Streptophyta</taxon>
        <taxon>Embryophyta</taxon>
        <taxon>Tracheophyta</taxon>
        <taxon>Spermatophyta</taxon>
        <taxon>Magnoliopsida</taxon>
        <taxon>eudicotyledons</taxon>
        <taxon>Gunneridae</taxon>
        <taxon>Pentapetalae</taxon>
        <taxon>asterids</taxon>
        <taxon>campanulids</taxon>
        <taxon>Asterales</taxon>
        <taxon>Asteraceae</taxon>
        <taxon>Carduoideae</taxon>
        <taxon>Cardueae</taxon>
        <taxon>Arctiinae</taxon>
        <taxon>Arctium</taxon>
    </lineage>
</organism>
<evidence type="ECO:0000313" key="1">
    <source>
        <dbReference type="EMBL" id="KAI3685099.1"/>
    </source>
</evidence>
<gene>
    <name evidence="1" type="ORF">L6452_34332</name>
</gene>
<dbReference type="EMBL" id="CM042058">
    <property type="protein sequence ID" value="KAI3685099.1"/>
    <property type="molecule type" value="Genomic_DNA"/>
</dbReference>
<proteinExistence type="predicted"/>
<accession>A0ACB8YIH3</accession>
<keyword evidence="2" id="KW-1185">Reference proteome</keyword>
<evidence type="ECO:0000313" key="2">
    <source>
        <dbReference type="Proteomes" id="UP001055879"/>
    </source>
</evidence>
<reference evidence="2" key="1">
    <citation type="journal article" date="2022" name="Mol. Ecol. Resour.">
        <title>The genomes of chicory, endive, great burdock and yacon provide insights into Asteraceae palaeo-polyploidization history and plant inulin production.</title>
        <authorList>
            <person name="Fan W."/>
            <person name="Wang S."/>
            <person name="Wang H."/>
            <person name="Wang A."/>
            <person name="Jiang F."/>
            <person name="Liu H."/>
            <person name="Zhao H."/>
            <person name="Xu D."/>
            <person name="Zhang Y."/>
        </authorList>
    </citation>
    <scope>NUCLEOTIDE SEQUENCE [LARGE SCALE GENOMIC DNA]</scope>
    <source>
        <strain evidence="2">cv. Niubang</strain>
    </source>
</reference>
<name>A0ACB8YIH3_ARCLA</name>